<gene>
    <name evidence="5" type="ordered locus">CCNA_01283</name>
</gene>
<name>A0A0H3C6Y8_CAUVN</name>
<evidence type="ECO:0000256" key="2">
    <source>
        <dbReference type="SAM" id="MobiDB-lite"/>
    </source>
</evidence>
<sequence length="398" mass="43380">MRIRRGRRDAVHHLQPSRGAGAHQDQRAGALAMETISKRSLLAAGLAAGVAGLPRGAFAAQPGRKLGYAILGLGYYATRIIMPRFAECEHSRLAALVSGTPEKLKTYGEQYGIPETHRYSYETFDRIIDNPDVDIVYVITPNSLHRPFTERAARAGKHVMCEKPMANTVADCEAMIAACKKAGRKLMIGYRSRFQAHNIEAIKLVRDGALGPVRTVVTDHGFTIGDPKQWRLNRALAGGGSLMDIGIYSLNAARYLTGEEPVAVNAVESTDRSDPRFGEVEDIINFQLLFPSGATANCVSAYSVNCNRYRVSGPKGWVEIDPATSYQGQAMRAQLGGPPAPREPAPQPKNQFSAQLDHLSECILTGREPIVGGDDGLKDLRVIEAIYRAAREGRTVKL</sequence>
<dbReference type="GO" id="GO:0016491">
    <property type="term" value="F:oxidoreductase activity"/>
    <property type="evidence" value="ECO:0007669"/>
    <property type="project" value="UniProtKB-KW"/>
</dbReference>
<reference evidence="5 6" key="1">
    <citation type="journal article" date="2010" name="J. Bacteriol.">
        <title>The genetic basis of laboratory adaptation in Caulobacter crescentus.</title>
        <authorList>
            <person name="Marks M.E."/>
            <person name="Castro-Rojas C.M."/>
            <person name="Teiling C."/>
            <person name="Du L."/>
            <person name="Kapatral V."/>
            <person name="Walunas T.L."/>
            <person name="Crosson S."/>
        </authorList>
    </citation>
    <scope>NUCLEOTIDE SEQUENCE [LARGE SCALE GENOMIC DNA]</scope>
    <source>
        <strain evidence="6">NA1000 / CB15N</strain>
    </source>
</reference>
<dbReference type="InterPro" id="IPR050463">
    <property type="entry name" value="Gfo/Idh/MocA_oxidrdct_glycsds"/>
</dbReference>
<evidence type="ECO:0000259" key="3">
    <source>
        <dbReference type="Pfam" id="PF01408"/>
    </source>
</evidence>
<dbReference type="GO" id="GO:0000166">
    <property type="term" value="F:nucleotide binding"/>
    <property type="evidence" value="ECO:0007669"/>
    <property type="project" value="InterPro"/>
</dbReference>
<feature type="region of interest" description="Disordered" evidence="2">
    <location>
        <begin position="329"/>
        <end position="350"/>
    </location>
</feature>
<feature type="region of interest" description="Disordered" evidence="2">
    <location>
        <begin position="1"/>
        <end position="25"/>
    </location>
</feature>
<proteinExistence type="predicted"/>
<evidence type="ECO:0000313" key="5">
    <source>
        <dbReference type="EMBL" id="ACL94748.3"/>
    </source>
</evidence>
<dbReference type="OrthoDB" id="9792935at2"/>
<dbReference type="SUPFAM" id="SSF51735">
    <property type="entry name" value="NAD(P)-binding Rossmann-fold domains"/>
    <property type="match status" value="1"/>
</dbReference>
<dbReference type="PANTHER" id="PTHR43818">
    <property type="entry name" value="BCDNA.GH03377"/>
    <property type="match status" value="1"/>
</dbReference>
<dbReference type="Gene3D" id="3.30.360.10">
    <property type="entry name" value="Dihydrodipicolinate Reductase, domain 2"/>
    <property type="match status" value="1"/>
</dbReference>
<dbReference type="HOGENOM" id="CLU_023194_5_1_5"/>
<dbReference type="InterPro" id="IPR008354">
    <property type="entry name" value="Glc-Fru_OxRdtase_bac"/>
</dbReference>
<dbReference type="EMBL" id="CP001340">
    <property type="protein sequence ID" value="ACL94748.3"/>
    <property type="molecule type" value="Genomic_DNA"/>
</dbReference>
<evidence type="ECO:0000313" key="6">
    <source>
        <dbReference type="Proteomes" id="UP000001364"/>
    </source>
</evidence>
<dbReference type="SUPFAM" id="SSF55347">
    <property type="entry name" value="Glyceraldehyde-3-phosphate dehydrogenase-like, C-terminal domain"/>
    <property type="match status" value="1"/>
</dbReference>
<dbReference type="AlphaFoldDB" id="A0A0H3C6Y8"/>
<dbReference type="KEGG" id="ccs:CCNA_01283"/>
<dbReference type="GeneID" id="7333013"/>
<dbReference type="PRINTS" id="PR01775">
    <property type="entry name" value="GLFROXRDTASE"/>
</dbReference>
<dbReference type="InterPro" id="IPR004104">
    <property type="entry name" value="Gfo/Idh/MocA-like_OxRdtase_C"/>
</dbReference>
<keyword evidence="1" id="KW-0560">Oxidoreductase</keyword>
<dbReference type="Pfam" id="PF02894">
    <property type="entry name" value="GFO_IDH_MocA_C"/>
    <property type="match status" value="1"/>
</dbReference>
<organism evidence="5 6">
    <name type="scientific">Caulobacter vibrioides (strain NA1000 / CB15N)</name>
    <name type="common">Caulobacter crescentus</name>
    <dbReference type="NCBI Taxonomy" id="565050"/>
    <lineage>
        <taxon>Bacteria</taxon>
        <taxon>Pseudomonadati</taxon>
        <taxon>Pseudomonadota</taxon>
        <taxon>Alphaproteobacteria</taxon>
        <taxon>Caulobacterales</taxon>
        <taxon>Caulobacteraceae</taxon>
        <taxon>Caulobacter</taxon>
    </lineage>
</organism>
<protein>
    <submittedName>
        <fullName evidence="5">NADP-dependent aldose oxidoreductase</fullName>
    </submittedName>
</protein>
<dbReference type="PATRIC" id="fig|565050.3.peg.1267"/>
<keyword evidence="6" id="KW-1185">Reference proteome</keyword>
<dbReference type="Pfam" id="PF01408">
    <property type="entry name" value="GFO_IDH_MocA"/>
    <property type="match status" value="1"/>
</dbReference>
<dbReference type="RefSeq" id="WP_012640182.1">
    <property type="nucleotide sequence ID" value="NC_011916.1"/>
</dbReference>
<dbReference type="Gene3D" id="3.40.50.720">
    <property type="entry name" value="NAD(P)-binding Rossmann-like Domain"/>
    <property type="match status" value="1"/>
</dbReference>
<evidence type="ECO:0000259" key="4">
    <source>
        <dbReference type="Pfam" id="PF02894"/>
    </source>
</evidence>
<dbReference type="InterPro" id="IPR036291">
    <property type="entry name" value="NAD(P)-bd_dom_sf"/>
</dbReference>
<dbReference type="PANTHER" id="PTHR43818:SF11">
    <property type="entry name" value="BCDNA.GH03377"/>
    <property type="match status" value="1"/>
</dbReference>
<evidence type="ECO:0000256" key="1">
    <source>
        <dbReference type="ARBA" id="ARBA00023002"/>
    </source>
</evidence>
<dbReference type="RefSeq" id="YP_002516656.3">
    <property type="nucleotide sequence ID" value="NC_011916.1"/>
</dbReference>
<accession>A0A0H3C6Y8</accession>
<dbReference type="InterPro" id="IPR000683">
    <property type="entry name" value="Gfo/Idh/MocA-like_OxRdtase_N"/>
</dbReference>
<feature type="compositionally biased region" description="Pro residues" evidence="2">
    <location>
        <begin position="338"/>
        <end position="347"/>
    </location>
</feature>
<feature type="domain" description="Gfo/Idh/MocA-like oxidoreductase N-terminal" evidence="3">
    <location>
        <begin position="67"/>
        <end position="190"/>
    </location>
</feature>
<feature type="domain" description="Gfo/Idh/MocA-like oxidoreductase C-terminal" evidence="4">
    <location>
        <begin position="203"/>
        <end position="398"/>
    </location>
</feature>
<dbReference type="Proteomes" id="UP000001364">
    <property type="component" value="Chromosome"/>
</dbReference>